<evidence type="ECO:0000256" key="1">
    <source>
        <dbReference type="SAM" id="MobiDB-lite"/>
    </source>
</evidence>
<gene>
    <name evidence="2" type="ORF">T552_00783</name>
</gene>
<reference evidence="3" key="1">
    <citation type="journal article" date="2016" name="Nat. Commun.">
        <title>Genome analysis of three Pneumocystis species reveals adaptation mechanisms to life exclusively in mammalian hosts.</title>
        <authorList>
            <person name="Ma L."/>
            <person name="Chen Z."/>
            <person name="Huang D.W."/>
            <person name="Kutty G."/>
            <person name="Ishihara M."/>
            <person name="Wang H."/>
            <person name="Abouelleil A."/>
            <person name="Bishop L."/>
            <person name="Davey E."/>
            <person name="Deng R."/>
            <person name="Deng X."/>
            <person name="Fan L."/>
            <person name="Fantoni G."/>
            <person name="Fitzgerald M."/>
            <person name="Gogineni E."/>
            <person name="Goldberg J.M."/>
            <person name="Handley G."/>
            <person name="Hu X."/>
            <person name="Huber C."/>
            <person name="Jiao X."/>
            <person name="Jones K."/>
            <person name="Levin J.Z."/>
            <person name="Liu Y."/>
            <person name="Macdonald P."/>
            <person name="Melnikov A."/>
            <person name="Raley C."/>
            <person name="Sassi M."/>
            <person name="Sherman B.T."/>
            <person name="Song X."/>
            <person name="Sykes S."/>
            <person name="Tran B."/>
            <person name="Walsh L."/>
            <person name="Xia Y."/>
            <person name="Yang J."/>
            <person name="Young S."/>
            <person name="Zeng Q."/>
            <person name="Zheng X."/>
            <person name="Stephens R."/>
            <person name="Nusbaum C."/>
            <person name="Birren B.W."/>
            <person name="Azadi P."/>
            <person name="Lempicki R.A."/>
            <person name="Cuomo C.A."/>
            <person name="Kovacs J.A."/>
        </authorList>
    </citation>
    <scope>NUCLEOTIDE SEQUENCE [LARGE SCALE GENOMIC DNA]</scope>
    <source>
        <strain evidence="3">B80</strain>
    </source>
</reference>
<dbReference type="Proteomes" id="UP000054454">
    <property type="component" value="Unassembled WGS sequence"/>
</dbReference>
<dbReference type="EMBL" id="LFVZ01000003">
    <property type="protein sequence ID" value="KTW30309.1"/>
    <property type="molecule type" value="Genomic_DNA"/>
</dbReference>
<proteinExistence type="predicted"/>
<accession>A0A0W4ZPK6</accession>
<organism evidence="2 3">
    <name type="scientific">Pneumocystis carinii (strain B80)</name>
    <name type="common">Rat pneumocystis pneumonia agent</name>
    <name type="synonym">Pneumocystis carinii f. sp. carinii</name>
    <dbReference type="NCBI Taxonomy" id="1408658"/>
    <lineage>
        <taxon>Eukaryota</taxon>
        <taxon>Fungi</taxon>
        <taxon>Dikarya</taxon>
        <taxon>Ascomycota</taxon>
        <taxon>Taphrinomycotina</taxon>
        <taxon>Pneumocystomycetes</taxon>
        <taxon>Pneumocystaceae</taxon>
        <taxon>Pneumocystis</taxon>
    </lineage>
</organism>
<dbReference type="OrthoDB" id="20086at2759"/>
<feature type="compositionally biased region" description="Acidic residues" evidence="1">
    <location>
        <begin position="1"/>
        <end position="10"/>
    </location>
</feature>
<feature type="compositionally biased region" description="Basic and acidic residues" evidence="1">
    <location>
        <begin position="11"/>
        <end position="21"/>
    </location>
</feature>
<evidence type="ECO:0008006" key="4">
    <source>
        <dbReference type="Google" id="ProtNLM"/>
    </source>
</evidence>
<feature type="region of interest" description="Disordered" evidence="1">
    <location>
        <begin position="1"/>
        <end position="21"/>
    </location>
</feature>
<protein>
    <recommendedName>
        <fullName evidence="4">Protein YAE1</fullName>
    </recommendedName>
</protein>
<sequence length="154" mass="17964">MDEVWEDEETSENRKNEESGDKLSLKNEMNKFFNQGYLEGMIEAKKIYSPLGLSENYEKSAFIGVEAGRLLGSLEGLEFYLEKTGEKEENIEKFKKWIKKMKKAIEINKIFTEEYLESDGLLKYDKHPILEEIGKGILDYLENIKCCECININK</sequence>
<dbReference type="GeneID" id="28935586"/>
<dbReference type="VEuPathDB" id="FungiDB:T552_00783"/>
<keyword evidence="3" id="KW-1185">Reference proteome</keyword>
<dbReference type="AlphaFoldDB" id="A0A0W4ZPK6"/>
<comment type="caution">
    <text evidence="2">The sequence shown here is derived from an EMBL/GenBank/DDBJ whole genome shotgun (WGS) entry which is preliminary data.</text>
</comment>
<dbReference type="RefSeq" id="XP_018227100.1">
    <property type="nucleotide sequence ID" value="XM_018369384.1"/>
</dbReference>
<evidence type="ECO:0000313" key="3">
    <source>
        <dbReference type="Proteomes" id="UP000054454"/>
    </source>
</evidence>
<evidence type="ECO:0000313" key="2">
    <source>
        <dbReference type="EMBL" id="KTW30309.1"/>
    </source>
</evidence>
<name>A0A0W4ZPK6_PNEC8</name>